<keyword evidence="3" id="KW-1185">Reference proteome</keyword>
<accession>A0A3M0A963</accession>
<evidence type="ECO:0000313" key="3">
    <source>
        <dbReference type="Proteomes" id="UP000267187"/>
    </source>
</evidence>
<dbReference type="PANTHER" id="PTHR38036:SF1">
    <property type="entry name" value="UPF0250 PROTEIN YBED"/>
    <property type="match status" value="1"/>
</dbReference>
<sequence>MADEKDVKIEFPCEYFIKVMMKAEDATRADVHEILAKHIANYNAKDHQTRPSSKGTFESLTVHFWAESEEHIMTMFGELKVHDGVKMVL</sequence>
<organism evidence="2 3">
    <name type="scientific">Umboniibacter marinipuniceus</name>
    <dbReference type="NCBI Taxonomy" id="569599"/>
    <lineage>
        <taxon>Bacteria</taxon>
        <taxon>Pseudomonadati</taxon>
        <taxon>Pseudomonadota</taxon>
        <taxon>Gammaproteobacteria</taxon>
        <taxon>Cellvibrionales</taxon>
        <taxon>Cellvibrionaceae</taxon>
        <taxon>Umboniibacter</taxon>
    </lineage>
</organism>
<dbReference type="InterPro" id="IPR007454">
    <property type="entry name" value="UPF0250_YbeD-like"/>
</dbReference>
<dbReference type="Proteomes" id="UP000267187">
    <property type="component" value="Unassembled WGS sequence"/>
</dbReference>
<comment type="caution">
    <text evidence="2">The sequence shown here is derived from an EMBL/GenBank/DDBJ whole genome shotgun (WGS) entry which is preliminary data.</text>
</comment>
<dbReference type="InterPro" id="IPR027471">
    <property type="entry name" value="YbeD-like_sf"/>
</dbReference>
<proteinExistence type="inferred from homology"/>
<dbReference type="EMBL" id="REFJ01000003">
    <property type="protein sequence ID" value="RMA80039.1"/>
    <property type="molecule type" value="Genomic_DNA"/>
</dbReference>
<reference evidence="2 3" key="1">
    <citation type="submission" date="2018-10" db="EMBL/GenBank/DDBJ databases">
        <title>Genomic Encyclopedia of Type Strains, Phase IV (KMG-IV): sequencing the most valuable type-strain genomes for metagenomic binning, comparative biology and taxonomic classification.</title>
        <authorList>
            <person name="Goeker M."/>
        </authorList>
    </citation>
    <scope>NUCLEOTIDE SEQUENCE [LARGE SCALE GENOMIC DNA]</scope>
    <source>
        <strain evidence="2 3">DSM 25080</strain>
    </source>
</reference>
<protein>
    <submittedName>
        <fullName evidence="2">Uncharacterized protein</fullName>
    </submittedName>
</protein>
<evidence type="ECO:0000256" key="1">
    <source>
        <dbReference type="ARBA" id="ARBA00008460"/>
    </source>
</evidence>
<dbReference type="Gene3D" id="3.30.70.260">
    <property type="match status" value="1"/>
</dbReference>
<dbReference type="AlphaFoldDB" id="A0A3M0A963"/>
<dbReference type="PANTHER" id="PTHR38036">
    <property type="entry name" value="UPF0250 PROTEIN YBED"/>
    <property type="match status" value="1"/>
</dbReference>
<dbReference type="SUPFAM" id="SSF117991">
    <property type="entry name" value="YbeD/HP0495-like"/>
    <property type="match status" value="1"/>
</dbReference>
<comment type="similarity">
    <text evidence="1">Belongs to the UPF0250 family.</text>
</comment>
<gene>
    <name evidence="2" type="ORF">DFR27_1395</name>
</gene>
<dbReference type="GO" id="GO:0005829">
    <property type="term" value="C:cytosol"/>
    <property type="evidence" value="ECO:0007669"/>
    <property type="project" value="TreeGrafter"/>
</dbReference>
<dbReference type="RefSeq" id="WP_211327591.1">
    <property type="nucleotide sequence ID" value="NZ_REFJ01000003.1"/>
</dbReference>
<name>A0A3M0A963_9GAMM</name>
<dbReference type="Pfam" id="PF04359">
    <property type="entry name" value="DUF493"/>
    <property type="match status" value="1"/>
</dbReference>
<evidence type="ECO:0000313" key="2">
    <source>
        <dbReference type="EMBL" id="RMA80039.1"/>
    </source>
</evidence>